<dbReference type="EMBL" id="CP021330">
    <property type="protein sequence ID" value="AVX03629.1"/>
    <property type="molecule type" value="Genomic_DNA"/>
</dbReference>
<gene>
    <name evidence="12" type="ORF">MXMO3_01098</name>
</gene>
<evidence type="ECO:0000256" key="1">
    <source>
        <dbReference type="ARBA" id="ARBA00000085"/>
    </source>
</evidence>
<dbReference type="PRINTS" id="PR00344">
    <property type="entry name" value="BCTRLSENSOR"/>
</dbReference>
<dbReference type="AlphaFoldDB" id="A0A2R4MCM1"/>
<evidence type="ECO:0000256" key="5">
    <source>
        <dbReference type="ARBA" id="ARBA00022679"/>
    </source>
</evidence>
<dbReference type="SMART" id="SM00388">
    <property type="entry name" value="HisKA"/>
    <property type="match status" value="1"/>
</dbReference>
<dbReference type="KEGG" id="mmyr:MXMO3_01098"/>
<evidence type="ECO:0000256" key="7">
    <source>
        <dbReference type="ARBA" id="ARBA00022777"/>
    </source>
</evidence>
<dbReference type="InterPro" id="IPR003661">
    <property type="entry name" value="HisK_dim/P_dom"/>
</dbReference>
<evidence type="ECO:0000256" key="8">
    <source>
        <dbReference type="ARBA" id="ARBA00022989"/>
    </source>
</evidence>
<dbReference type="InterPro" id="IPR036097">
    <property type="entry name" value="HisK_dim/P_sf"/>
</dbReference>
<feature type="transmembrane region" description="Helical" evidence="10">
    <location>
        <begin position="164"/>
        <end position="189"/>
    </location>
</feature>
<proteinExistence type="predicted"/>
<keyword evidence="7 12" id="KW-0418">Kinase</keyword>
<dbReference type="Gene3D" id="3.40.190.10">
    <property type="entry name" value="Periplasmic binding protein-like II"/>
    <property type="match status" value="2"/>
</dbReference>
<dbReference type="Proteomes" id="UP000258927">
    <property type="component" value="Chromosome"/>
</dbReference>
<dbReference type="SUPFAM" id="SSF47384">
    <property type="entry name" value="Homodimeric domain of signal transducing histidine kinase"/>
    <property type="match status" value="1"/>
</dbReference>
<dbReference type="PANTHER" id="PTHR45436:SF1">
    <property type="entry name" value="SENSOR PROTEIN QSEC"/>
    <property type="match status" value="1"/>
</dbReference>
<feature type="domain" description="Histidine kinase" evidence="11">
    <location>
        <begin position="249"/>
        <end position="465"/>
    </location>
</feature>
<dbReference type="PANTHER" id="PTHR45436">
    <property type="entry name" value="SENSOR HISTIDINE KINASE YKOH"/>
    <property type="match status" value="1"/>
</dbReference>
<comment type="catalytic activity">
    <reaction evidence="1">
        <text>ATP + protein L-histidine = ADP + protein N-phospho-L-histidine.</text>
        <dbReference type="EC" id="2.7.13.3"/>
    </reaction>
</comment>
<dbReference type="InterPro" id="IPR050428">
    <property type="entry name" value="TCS_sensor_his_kinase"/>
</dbReference>
<dbReference type="CDD" id="cd00075">
    <property type="entry name" value="HATPase"/>
    <property type="match status" value="1"/>
</dbReference>
<dbReference type="SUPFAM" id="SSF53850">
    <property type="entry name" value="Periplasmic binding protein-like II"/>
    <property type="match status" value="1"/>
</dbReference>
<dbReference type="InterPro" id="IPR036890">
    <property type="entry name" value="HATPase_C_sf"/>
</dbReference>
<evidence type="ECO:0000256" key="6">
    <source>
        <dbReference type="ARBA" id="ARBA00022692"/>
    </source>
</evidence>
<dbReference type="Pfam" id="PF08521">
    <property type="entry name" value="2CSK_N"/>
    <property type="match status" value="1"/>
</dbReference>
<keyword evidence="4" id="KW-0597">Phosphoprotein</keyword>
<dbReference type="PROSITE" id="PS50109">
    <property type="entry name" value="HIS_KIN"/>
    <property type="match status" value="1"/>
</dbReference>
<evidence type="ECO:0000313" key="12">
    <source>
        <dbReference type="EMBL" id="AVX03629.1"/>
    </source>
</evidence>
<dbReference type="InterPro" id="IPR003594">
    <property type="entry name" value="HATPase_dom"/>
</dbReference>
<evidence type="ECO:0000256" key="4">
    <source>
        <dbReference type="ARBA" id="ARBA00022553"/>
    </source>
</evidence>
<evidence type="ECO:0000313" key="13">
    <source>
        <dbReference type="Proteomes" id="UP000258927"/>
    </source>
</evidence>
<dbReference type="Gene3D" id="3.30.565.10">
    <property type="entry name" value="Histidine kinase-like ATPase, C-terminal domain"/>
    <property type="match status" value="1"/>
</dbReference>
<keyword evidence="9 10" id="KW-0472">Membrane</keyword>
<evidence type="ECO:0000259" key="11">
    <source>
        <dbReference type="PROSITE" id="PS50109"/>
    </source>
</evidence>
<protein>
    <recommendedName>
        <fullName evidence="3">histidine kinase</fullName>
        <ecNumber evidence="3">2.7.13.3</ecNumber>
    </recommendedName>
</protein>
<name>A0A2R4MCM1_9HYPH</name>
<accession>A0A2R4MCM1</accession>
<keyword evidence="13" id="KW-1185">Reference proteome</keyword>
<dbReference type="InterPro" id="IPR004358">
    <property type="entry name" value="Sig_transdc_His_kin-like_C"/>
</dbReference>
<dbReference type="InterPro" id="IPR013727">
    <property type="entry name" value="2CSK_N"/>
</dbReference>
<dbReference type="STRING" id="1122213.GCA_000423365_01698"/>
<evidence type="ECO:0000256" key="3">
    <source>
        <dbReference type="ARBA" id="ARBA00012438"/>
    </source>
</evidence>
<evidence type="ECO:0000256" key="2">
    <source>
        <dbReference type="ARBA" id="ARBA00004370"/>
    </source>
</evidence>
<reference evidence="12 13" key="1">
    <citation type="submission" date="2017-05" db="EMBL/GenBank/DDBJ databases">
        <title>Genome Analysis of Maritalea myrionectae HL2708#5.</title>
        <authorList>
            <consortium name="Cotde Inc.-PKNU"/>
            <person name="Jang D."/>
            <person name="Oh H.-M."/>
        </authorList>
    </citation>
    <scope>NUCLEOTIDE SEQUENCE [LARGE SCALE GENOMIC DNA]</scope>
    <source>
        <strain evidence="12 13">HL2708#5</strain>
    </source>
</reference>
<dbReference type="GO" id="GO:0005886">
    <property type="term" value="C:plasma membrane"/>
    <property type="evidence" value="ECO:0007669"/>
    <property type="project" value="TreeGrafter"/>
</dbReference>
<keyword evidence="5" id="KW-0808">Transferase</keyword>
<dbReference type="Gene3D" id="1.10.287.130">
    <property type="match status" value="1"/>
</dbReference>
<keyword evidence="6 10" id="KW-0812">Transmembrane</keyword>
<evidence type="ECO:0000256" key="9">
    <source>
        <dbReference type="ARBA" id="ARBA00023136"/>
    </source>
</evidence>
<dbReference type="EC" id="2.7.13.3" evidence="3"/>
<dbReference type="Pfam" id="PF02518">
    <property type="entry name" value="HATPase_c"/>
    <property type="match status" value="1"/>
</dbReference>
<dbReference type="SUPFAM" id="SSF55874">
    <property type="entry name" value="ATPase domain of HSP90 chaperone/DNA topoisomerase II/histidine kinase"/>
    <property type="match status" value="1"/>
</dbReference>
<comment type="subcellular location">
    <subcellularLocation>
        <location evidence="2">Membrane</location>
    </subcellularLocation>
</comment>
<organism evidence="12 13">
    <name type="scientific">Maritalea myrionectae</name>
    <dbReference type="NCBI Taxonomy" id="454601"/>
    <lineage>
        <taxon>Bacteria</taxon>
        <taxon>Pseudomonadati</taxon>
        <taxon>Pseudomonadota</taxon>
        <taxon>Alphaproteobacteria</taxon>
        <taxon>Hyphomicrobiales</taxon>
        <taxon>Devosiaceae</taxon>
        <taxon>Maritalea</taxon>
    </lineage>
</organism>
<dbReference type="SMART" id="SM00387">
    <property type="entry name" value="HATPase_c"/>
    <property type="match status" value="1"/>
</dbReference>
<dbReference type="InterPro" id="IPR005467">
    <property type="entry name" value="His_kinase_dom"/>
</dbReference>
<dbReference type="RefSeq" id="WP_117395211.1">
    <property type="nucleotide sequence ID" value="NZ_CP021330.1"/>
</dbReference>
<feature type="transmembrane region" description="Helical" evidence="10">
    <location>
        <begin position="15"/>
        <end position="37"/>
    </location>
</feature>
<dbReference type="Pfam" id="PF13531">
    <property type="entry name" value="SBP_bac_11"/>
    <property type="match status" value="1"/>
</dbReference>
<dbReference type="GO" id="GO:0000155">
    <property type="term" value="F:phosphorelay sensor kinase activity"/>
    <property type="evidence" value="ECO:0007669"/>
    <property type="project" value="InterPro"/>
</dbReference>
<dbReference type="Pfam" id="PF00512">
    <property type="entry name" value="HisKA"/>
    <property type="match status" value="1"/>
</dbReference>
<evidence type="ECO:0000256" key="10">
    <source>
        <dbReference type="SAM" id="Phobius"/>
    </source>
</evidence>
<dbReference type="CDD" id="cd00082">
    <property type="entry name" value="HisKA"/>
    <property type="match status" value="1"/>
</dbReference>
<keyword evidence="8 10" id="KW-1133">Transmembrane helix</keyword>
<sequence>MSIRAGAHYSLRRRLMTAMGVGFALLLVIISIFLIGFTRNAANKSYDLLLAGAALSILEKVSYADEEIAIDLPHSALDILSLAPQDRVFYSLTTEDGTLLTGNPKLAEIAENEKNAAPAFSDQEFLDTRVRVVQQSRSIITPNARKWVTITIAQTTIARDNHAFSLFLAGLTGVAMISLIGLAFVWFAIRKALQPLAKIEQNLSKREPTDLTELSLQPPREVVGLINAINGFMARLEQARQQSEAFMADVAHQTRTSLSALQGHLSLAADAKDQTQMRRRLKRAENQAARATRLTNQLLSHAMVIHRAENQAMSEFDLKKLVRDLITDMLRDTSLREVNLTLDDASVDNDEAMIYGDQISINEALKNLIENAIRHGPEKNEITLRLTPQGEDHIAIEVEDEGPGIPIHQRETVLQRFKSLDINAKGSGLGLAIVKEVVDAHSGELQLRESPNGGLLARMIFQAQRLAAILLLAIVGLGSFAHIQPARADATVLEIWGATDKSAFQPVVDAFMAANPGVSVKYTEILTADLYRRILNNDPDTPDIVMSSAMDLQIDLVNKGFAQAIPAQALPNLKSWASWRSELFGYTFEPAAVIYHKPTFEGQSLPETHAEMANFIRDNEDLLRAQIGYYDIRKSGAGYLLATQEARLSQQFFRIAESLGRAGVRVFCCTGSMIEATTRGELKMSLNVIGSYALNALEDNPDLGVHFFDDFNPVMSRTVFVAKAADNREWARNFVQFLLSDAGQSVISERSGLLPISEKYLSINQANRDNLLSIDSGRFVPIRLSIGLLTYLDQMKREKFLESWQQAVQNID</sequence>